<organism evidence="2 3">
    <name type="scientific">Dipteronia sinensis</name>
    <dbReference type="NCBI Taxonomy" id="43782"/>
    <lineage>
        <taxon>Eukaryota</taxon>
        <taxon>Viridiplantae</taxon>
        <taxon>Streptophyta</taxon>
        <taxon>Embryophyta</taxon>
        <taxon>Tracheophyta</taxon>
        <taxon>Spermatophyta</taxon>
        <taxon>Magnoliopsida</taxon>
        <taxon>eudicotyledons</taxon>
        <taxon>Gunneridae</taxon>
        <taxon>Pentapetalae</taxon>
        <taxon>rosids</taxon>
        <taxon>malvids</taxon>
        <taxon>Sapindales</taxon>
        <taxon>Sapindaceae</taxon>
        <taxon>Hippocastanoideae</taxon>
        <taxon>Acereae</taxon>
        <taxon>Dipteronia</taxon>
    </lineage>
</organism>
<gene>
    <name evidence="2" type="ORF">Dsin_012305</name>
</gene>
<evidence type="ECO:0000313" key="3">
    <source>
        <dbReference type="Proteomes" id="UP001281410"/>
    </source>
</evidence>
<accession>A0AAE0E9B2</accession>
<sequence>KRNTHQYSLLQVKAQCSRDEGRLNNGIVDANLSVLRERMEEVKMKERLERCCRSSENGWNYSSAGYYKLPKKRNQFGEFLQLVGLVGGTIGFTCFSGTLFLCLLSLFLHLNQ</sequence>
<dbReference type="Proteomes" id="UP001281410">
    <property type="component" value="Unassembled WGS sequence"/>
</dbReference>
<feature type="non-terminal residue" evidence="2">
    <location>
        <position position="112"/>
    </location>
</feature>
<comment type="caution">
    <text evidence="2">The sequence shown here is derived from an EMBL/GenBank/DDBJ whole genome shotgun (WGS) entry which is preliminary data.</text>
</comment>
<dbReference type="EMBL" id="JANJYJ010000004">
    <property type="protein sequence ID" value="KAK3218335.1"/>
    <property type="molecule type" value="Genomic_DNA"/>
</dbReference>
<keyword evidence="1" id="KW-0812">Transmembrane</keyword>
<proteinExistence type="predicted"/>
<dbReference type="AlphaFoldDB" id="A0AAE0E9B2"/>
<protein>
    <submittedName>
        <fullName evidence="2">Uncharacterized protein</fullName>
    </submittedName>
</protein>
<keyword evidence="1" id="KW-1133">Transmembrane helix</keyword>
<reference evidence="2" key="1">
    <citation type="journal article" date="2023" name="Plant J.">
        <title>Genome sequences and population genomics provide insights into the demographic history, inbreeding, and mutation load of two 'living fossil' tree species of Dipteronia.</title>
        <authorList>
            <person name="Feng Y."/>
            <person name="Comes H.P."/>
            <person name="Chen J."/>
            <person name="Zhu S."/>
            <person name="Lu R."/>
            <person name="Zhang X."/>
            <person name="Li P."/>
            <person name="Qiu J."/>
            <person name="Olsen K.M."/>
            <person name="Qiu Y."/>
        </authorList>
    </citation>
    <scope>NUCLEOTIDE SEQUENCE</scope>
    <source>
        <strain evidence="2">NBL</strain>
    </source>
</reference>
<dbReference type="PANTHER" id="PTHR38225:SF4">
    <property type="entry name" value="PROTEIN, PUTATIVE-RELATED"/>
    <property type="match status" value="1"/>
</dbReference>
<feature type="transmembrane region" description="Helical" evidence="1">
    <location>
        <begin position="79"/>
        <end position="108"/>
    </location>
</feature>
<keyword evidence="1" id="KW-0472">Membrane</keyword>
<evidence type="ECO:0000313" key="2">
    <source>
        <dbReference type="EMBL" id="KAK3218335.1"/>
    </source>
</evidence>
<dbReference type="PANTHER" id="PTHR38225">
    <property type="entry name" value="PROTEIN, PUTATIVE-RELATED"/>
    <property type="match status" value="1"/>
</dbReference>
<name>A0AAE0E9B2_9ROSI</name>
<keyword evidence="3" id="KW-1185">Reference proteome</keyword>
<evidence type="ECO:0000256" key="1">
    <source>
        <dbReference type="SAM" id="Phobius"/>
    </source>
</evidence>